<dbReference type="Proteomes" id="UP000636800">
    <property type="component" value="Chromosome 11"/>
</dbReference>
<dbReference type="GO" id="GO:0005737">
    <property type="term" value="C:cytoplasm"/>
    <property type="evidence" value="ECO:0007669"/>
    <property type="project" value="TreeGrafter"/>
</dbReference>
<comment type="caution">
    <text evidence="2">The sequence shown here is derived from an EMBL/GenBank/DDBJ whole genome shotgun (WGS) entry which is preliminary data.</text>
</comment>
<evidence type="ECO:0000313" key="3">
    <source>
        <dbReference type="Proteomes" id="UP000636800"/>
    </source>
</evidence>
<dbReference type="PANTHER" id="PTHR31901">
    <property type="entry name" value="GH3 DOMAIN-CONTAINING PROTEIN"/>
    <property type="match status" value="1"/>
</dbReference>
<sequence>MKQSPLHSSSPPSMTLIPKCDPNDGEGTMQLIEDLTANAAQIQHQVLDEILARNSQTEYLRGFLHGHTGHDLFKEKVPIIEYEQMKTYIERIANGESSSIISAQPITELLTRLGIAHSFNHSLHNLSSAAFC</sequence>
<dbReference type="PANTHER" id="PTHR31901:SF33">
    <property type="entry name" value="INDOLE-3-ACETIC ACID-AMIDO SYNTHETASE GH3.17"/>
    <property type="match status" value="1"/>
</dbReference>
<protein>
    <submittedName>
        <fullName evidence="2">Uncharacterized protein</fullName>
    </submittedName>
</protein>
<organism evidence="2 3">
    <name type="scientific">Vanilla planifolia</name>
    <name type="common">Vanilla</name>
    <dbReference type="NCBI Taxonomy" id="51239"/>
    <lineage>
        <taxon>Eukaryota</taxon>
        <taxon>Viridiplantae</taxon>
        <taxon>Streptophyta</taxon>
        <taxon>Embryophyta</taxon>
        <taxon>Tracheophyta</taxon>
        <taxon>Spermatophyta</taxon>
        <taxon>Magnoliopsida</taxon>
        <taxon>Liliopsida</taxon>
        <taxon>Asparagales</taxon>
        <taxon>Orchidaceae</taxon>
        <taxon>Vanilloideae</taxon>
        <taxon>Vanilleae</taxon>
        <taxon>Vanilla</taxon>
    </lineage>
</organism>
<dbReference type="Pfam" id="PF03321">
    <property type="entry name" value="GH3"/>
    <property type="match status" value="1"/>
</dbReference>
<evidence type="ECO:0000313" key="2">
    <source>
        <dbReference type="EMBL" id="KAG0461314.1"/>
    </source>
</evidence>
<dbReference type="InterPro" id="IPR004993">
    <property type="entry name" value="GH3"/>
</dbReference>
<dbReference type="EMBL" id="JADCNL010000011">
    <property type="protein sequence ID" value="KAG0461314.1"/>
    <property type="molecule type" value="Genomic_DNA"/>
</dbReference>
<feature type="region of interest" description="Disordered" evidence="1">
    <location>
        <begin position="1"/>
        <end position="25"/>
    </location>
</feature>
<keyword evidence="3" id="KW-1185">Reference proteome</keyword>
<proteinExistence type="predicted"/>
<dbReference type="AlphaFoldDB" id="A0A835PWX0"/>
<accession>A0A835PWX0</accession>
<evidence type="ECO:0000256" key="1">
    <source>
        <dbReference type="SAM" id="MobiDB-lite"/>
    </source>
</evidence>
<name>A0A835PWX0_VANPL</name>
<feature type="compositionally biased region" description="Polar residues" evidence="1">
    <location>
        <begin position="1"/>
        <end position="13"/>
    </location>
</feature>
<reference evidence="2 3" key="1">
    <citation type="journal article" date="2020" name="Nat. Food">
        <title>A phased Vanilla planifolia genome enables genetic improvement of flavour and production.</title>
        <authorList>
            <person name="Hasing T."/>
            <person name="Tang H."/>
            <person name="Brym M."/>
            <person name="Khazi F."/>
            <person name="Huang T."/>
            <person name="Chambers A.H."/>
        </authorList>
    </citation>
    <scope>NUCLEOTIDE SEQUENCE [LARGE SCALE GENOMIC DNA]</scope>
    <source>
        <tissue evidence="2">Leaf</tissue>
    </source>
</reference>
<gene>
    <name evidence="2" type="ORF">HPP92_021611</name>
</gene>
<dbReference type="GO" id="GO:0016881">
    <property type="term" value="F:acid-amino acid ligase activity"/>
    <property type="evidence" value="ECO:0007669"/>
    <property type="project" value="TreeGrafter"/>
</dbReference>